<evidence type="ECO:0000256" key="4">
    <source>
        <dbReference type="ARBA" id="ARBA00022729"/>
    </source>
</evidence>
<dbReference type="GO" id="GO:0030288">
    <property type="term" value="C:outer membrane-bounded periplasmic space"/>
    <property type="evidence" value="ECO:0007669"/>
    <property type="project" value="TreeGrafter"/>
</dbReference>
<keyword evidence="4 6" id="KW-0732">Signal</keyword>
<feature type="chain" id="PRO_5040867961" evidence="6">
    <location>
        <begin position="27"/>
        <end position="314"/>
    </location>
</feature>
<feature type="signal peptide" evidence="6">
    <location>
        <begin position="1"/>
        <end position="26"/>
    </location>
</feature>
<dbReference type="InterPro" id="IPR033870">
    <property type="entry name" value="FatB"/>
</dbReference>
<keyword evidence="3" id="KW-0813">Transport</keyword>
<dbReference type="PANTHER" id="PTHR30532:SF28">
    <property type="entry name" value="PETROBACTIN-BINDING PROTEIN YCLQ"/>
    <property type="match status" value="1"/>
</dbReference>
<gene>
    <name evidence="8" type="ORF">LJ755_08525</name>
    <name evidence="9" type="ORF">MUK71_12395</name>
</gene>
<accession>A0A9X1S971</accession>
<organism evidence="8 11">
    <name type="scientific">Arthrobacter zhangbolii</name>
    <dbReference type="NCBI Taxonomy" id="2886936"/>
    <lineage>
        <taxon>Bacteria</taxon>
        <taxon>Bacillati</taxon>
        <taxon>Actinomycetota</taxon>
        <taxon>Actinomycetes</taxon>
        <taxon>Micrococcales</taxon>
        <taxon>Micrococcaceae</taxon>
        <taxon>Arthrobacter</taxon>
    </lineage>
</organism>
<comment type="subcellular location">
    <subcellularLocation>
        <location evidence="1">Cell envelope</location>
    </subcellularLocation>
</comment>
<evidence type="ECO:0000256" key="5">
    <source>
        <dbReference type="SAM" id="MobiDB-lite"/>
    </source>
</evidence>
<reference evidence="8" key="1">
    <citation type="submission" date="2021-10" db="EMBL/GenBank/DDBJ databases">
        <title>Novel species in genus Arthrobacter.</title>
        <authorList>
            <person name="Liu Y."/>
        </authorList>
    </citation>
    <scope>NUCLEOTIDE SEQUENCE</scope>
    <source>
        <strain evidence="10">zg-Y462</strain>
        <strain evidence="8">Zg-Y462</strain>
    </source>
</reference>
<evidence type="ECO:0000256" key="1">
    <source>
        <dbReference type="ARBA" id="ARBA00004196"/>
    </source>
</evidence>
<sequence>MITKSRLLAGTALVSLLALSACSTEAAEADADSTSDSTVTVEHTQGSTDVPVNPETVYTFDLGALDTLDALDIDVDGVPAANFPESLSKYGSDDYAKIGSMKEPDFEAINAGAPDLIIMSGRTADYYDEFSKIAPTINLSTDAADPWNSFISNTEIIGEIFGKEAEVEDKLAALDAKVEETKATAADAGNGLIIMTSGGELTAYGAGSRFGLVHDVLGVATAADIKSEAQHGERVGFEYIAEKNPDNLFVIDRDVAVGNAGEVASAVLDNELVQGTAAARNDRITMLDSSSWYLVGYGLNNVDAMVSAVQDGIS</sequence>
<dbReference type="Gene3D" id="3.40.50.1980">
    <property type="entry name" value="Nitrogenase molybdenum iron protein domain"/>
    <property type="match status" value="2"/>
</dbReference>
<evidence type="ECO:0000256" key="3">
    <source>
        <dbReference type="ARBA" id="ARBA00022448"/>
    </source>
</evidence>
<evidence type="ECO:0000256" key="6">
    <source>
        <dbReference type="SAM" id="SignalP"/>
    </source>
</evidence>
<dbReference type="PROSITE" id="PS51257">
    <property type="entry name" value="PROKAR_LIPOPROTEIN"/>
    <property type="match status" value="1"/>
</dbReference>
<name>A0A9X1S971_9MICC</name>
<dbReference type="Pfam" id="PF01497">
    <property type="entry name" value="Peripla_BP_2"/>
    <property type="match status" value="1"/>
</dbReference>
<proteinExistence type="inferred from homology"/>
<feature type="region of interest" description="Disordered" evidence="5">
    <location>
        <begin position="28"/>
        <end position="52"/>
    </location>
</feature>
<comment type="similarity">
    <text evidence="2">Belongs to the bacterial solute-binding protein 8 family.</text>
</comment>
<evidence type="ECO:0000256" key="2">
    <source>
        <dbReference type="ARBA" id="ARBA00008814"/>
    </source>
</evidence>
<dbReference type="InterPro" id="IPR002491">
    <property type="entry name" value="ABC_transptr_periplasmic_BD"/>
</dbReference>
<dbReference type="CDD" id="cd01140">
    <property type="entry name" value="FatB"/>
    <property type="match status" value="1"/>
</dbReference>
<feature type="domain" description="Fe/B12 periplasmic-binding" evidence="7">
    <location>
        <begin position="56"/>
        <end position="314"/>
    </location>
</feature>
<dbReference type="EMBL" id="JAJFZT010000005">
    <property type="protein sequence ID" value="MCC3272773.1"/>
    <property type="molecule type" value="Genomic_DNA"/>
</dbReference>
<dbReference type="Proteomes" id="UP000829758">
    <property type="component" value="Chromosome"/>
</dbReference>
<dbReference type="AlphaFoldDB" id="A0A9X1S971"/>
<dbReference type="Proteomes" id="UP001155145">
    <property type="component" value="Unassembled WGS sequence"/>
</dbReference>
<evidence type="ECO:0000259" key="7">
    <source>
        <dbReference type="PROSITE" id="PS50983"/>
    </source>
</evidence>
<dbReference type="PROSITE" id="PS50983">
    <property type="entry name" value="FE_B12_PBP"/>
    <property type="match status" value="1"/>
</dbReference>
<dbReference type="InterPro" id="IPR051313">
    <property type="entry name" value="Bact_iron-sidero_bind"/>
</dbReference>
<dbReference type="SUPFAM" id="SSF53807">
    <property type="entry name" value="Helical backbone' metal receptor"/>
    <property type="match status" value="1"/>
</dbReference>
<keyword evidence="10" id="KW-1185">Reference proteome</keyword>
<evidence type="ECO:0000313" key="9">
    <source>
        <dbReference type="EMBL" id="UON91392.1"/>
    </source>
</evidence>
<dbReference type="PANTHER" id="PTHR30532">
    <property type="entry name" value="IRON III DICITRATE-BINDING PERIPLASMIC PROTEIN"/>
    <property type="match status" value="1"/>
</dbReference>
<protein>
    <submittedName>
        <fullName evidence="8">Siderophore ABC transporter substrate-binding protein</fullName>
    </submittedName>
</protein>
<evidence type="ECO:0000313" key="8">
    <source>
        <dbReference type="EMBL" id="MCC3272773.1"/>
    </source>
</evidence>
<dbReference type="RefSeq" id="WP_227928820.1">
    <property type="nucleotide sequence ID" value="NZ_CP094984.1"/>
</dbReference>
<dbReference type="EMBL" id="CP094984">
    <property type="protein sequence ID" value="UON91392.1"/>
    <property type="molecule type" value="Genomic_DNA"/>
</dbReference>
<dbReference type="GO" id="GO:1901678">
    <property type="term" value="P:iron coordination entity transport"/>
    <property type="evidence" value="ECO:0007669"/>
    <property type="project" value="UniProtKB-ARBA"/>
</dbReference>
<evidence type="ECO:0000313" key="11">
    <source>
        <dbReference type="Proteomes" id="UP001155145"/>
    </source>
</evidence>
<evidence type="ECO:0000313" key="10">
    <source>
        <dbReference type="Proteomes" id="UP000829758"/>
    </source>
</evidence>